<proteinExistence type="predicted"/>
<dbReference type="Proteomes" id="UP001307849">
    <property type="component" value="Unassembled WGS sequence"/>
</dbReference>
<dbReference type="Pfam" id="PF20241">
    <property type="entry name" value="DUF6598"/>
    <property type="match status" value="1"/>
</dbReference>
<protein>
    <recommendedName>
        <fullName evidence="1">DUF6598 domain-containing protein</fullName>
    </recommendedName>
</protein>
<dbReference type="InterPro" id="IPR046533">
    <property type="entry name" value="DUF6598"/>
</dbReference>
<name>A0AAN8NV38_9PEZI</name>
<accession>A0AAN8NV38</accession>
<dbReference type="AlphaFoldDB" id="A0AAN8NV38"/>
<dbReference type="EMBL" id="JAVHJM010000002">
    <property type="protein sequence ID" value="KAK6517687.1"/>
    <property type="molecule type" value="Genomic_DNA"/>
</dbReference>
<sequence length="212" mass="23538">MQDTSDENQIQGPMHRQLALILDGRPLVEIYYLQILNIHHEYLGELFGNIIASDGLSKYTVFSRSRGDSESIKPGYNVTLTGPRRVISAAGEVLITFDLWDKDSTRSSDDQVVHDWFSWNAHDHTNVYNTFKTAKLVGRYGAANLNYIVMDDAVEALVIPIGKDLTIGAILWDANLSSDDEILFGSTNFTAKPLTSASAFIEGAVRQDPNKS</sequence>
<comment type="caution">
    <text evidence="2">The sequence shown here is derived from an EMBL/GenBank/DDBJ whole genome shotgun (WGS) entry which is preliminary data.</text>
</comment>
<feature type="domain" description="DUF6598" evidence="1">
    <location>
        <begin position="27"/>
        <end position="158"/>
    </location>
</feature>
<evidence type="ECO:0000313" key="3">
    <source>
        <dbReference type="Proteomes" id="UP001307849"/>
    </source>
</evidence>
<dbReference type="PANTHER" id="PTHR33065">
    <property type="entry name" value="OS07G0486400 PROTEIN"/>
    <property type="match status" value="1"/>
</dbReference>
<keyword evidence="3" id="KW-1185">Reference proteome</keyword>
<evidence type="ECO:0000259" key="1">
    <source>
        <dbReference type="Pfam" id="PF20241"/>
    </source>
</evidence>
<reference evidence="2 3" key="1">
    <citation type="submission" date="2019-10" db="EMBL/GenBank/DDBJ databases">
        <authorList>
            <person name="Palmer J.M."/>
        </authorList>
    </citation>
    <scope>NUCLEOTIDE SEQUENCE [LARGE SCALE GENOMIC DNA]</scope>
    <source>
        <strain evidence="2 3">TWF506</strain>
    </source>
</reference>
<dbReference type="PANTHER" id="PTHR33065:SF88">
    <property type="entry name" value="OS11G0104220 PROTEIN"/>
    <property type="match status" value="1"/>
</dbReference>
<organism evidence="2 3">
    <name type="scientific">Arthrobotrys conoides</name>
    <dbReference type="NCBI Taxonomy" id="74498"/>
    <lineage>
        <taxon>Eukaryota</taxon>
        <taxon>Fungi</taxon>
        <taxon>Dikarya</taxon>
        <taxon>Ascomycota</taxon>
        <taxon>Pezizomycotina</taxon>
        <taxon>Orbiliomycetes</taxon>
        <taxon>Orbiliales</taxon>
        <taxon>Orbiliaceae</taxon>
        <taxon>Arthrobotrys</taxon>
    </lineage>
</organism>
<evidence type="ECO:0000313" key="2">
    <source>
        <dbReference type="EMBL" id="KAK6517687.1"/>
    </source>
</evidence>
<gene>
    <name evidence="2" type="ORF">TWF506_004869</name>
</gene>